<accession>A0A4Y2QF43</accession>
<dbReference type="Proteomes" id="UP000499080">
    <property type="component" value="Unassembled WGS sequence"/>
</dbReference>
<comment type="caution">
    <text evidence="1">The sequence shown here is derived from an EMBL/GenBank/DDBJ whole genome shotgun (WGS) entry which is preliminary data.</text>
</comment>
<proteinExistence type="predicted"/>
<feature type="non-terminal residue" evidence="1">
    <location>
        <position position="48"/>
    </location>
</feature>
<dbReference type="EMBL" id="BGPR01013795">
    <property type="protein sequence ID" value="GBN62279.1"/>
    <property type="molecule type" value="Genomic_DNA"/>
</dbReference>
<gene>
    <name evidence="1" type="ORF">AVEN_266107_1</name>
</gene>
<keyword evidence="2" id="KW-1185">Reference proteome</keyword>
<evidence type="ECO:0000313" key="2">
    <source>
        <dbReference type="Proteomes" id="UP000499080"/>
    </source>
</evidence>
<protein>
    <submittedName>
        <fullName evidence="1">Uncharacterized protein</fullName>
    </submittedName>
</protein>
<name>A0A4Y2QF43_ARAVE</name>
<sequence>MGSGLRGKFKLNVDLKVFFLCREPILILNLHGRMAFDDVIHRILIPPR</sequence>
<organism evidence="1 2">
    <name type="scientific">Araneus ventricosus</name>
    <name type="common">Orbweaver spider</name>
    <name type="synonym">Epeira ventricosa</name>
    <dbReference type="NCBI Taxonomy" id="182803"/>
    <lineage>
        <taxon>Eukaryota</taxon>
        <taxon>Metazoa</taxon>
        <taxon>Ecdysozoa</taxon>
        <taxon>Arthropoda</taxon>
        <taxon>Chelicerata</taxon>
        <taxon>Arachnida</taxon>
        <taxon>Araneae</taxon>
        <taxon>Araneomorphae</taxon>
        <taxon>Entelegynae</taxon>
        <taxon>Araneoidea</taxon>
        <taxon>Araneidae</taxon>
        <taxon>Araneus</taxon>
    </lineage>
</organism>
<reference evidence="1 2" key="1">
    <citation type="journal article" date="2019" name="Sci. Rep.">
        <title>Orb-weaving spider Araneus ventricosus genome elucidates the spidroin gene catalogue.</title>
        <authorList>
            <person name="Kono N."/>
            <person name="Nakamura H."/>
            <person name="Ohtoshi R."/>
            <person name="Moran D.A.P."/>
            <person name="Shinohara A."/>
            <person name="Yoshida Y."/>
            <person name="Fujiwara M."/>
            <person name="Mori M."/>
            <person name="Tomita M."/>
            <person name="Arakawa K."/>
        </authorList>
    </citation>
    <scope>NUCLEOTIDE SEQUENCE [LARGE SCALE GENOMIC DNA]</scope>
</reference>
<evidence type="ECO:0000313" key="1">
    <source>
        <dbReference type="EMBL" id="GBN62279.1"/>
    </source>
</evidence>
<dbReference type="AlphaFoldDB" id="A0A4Y2QF43"/>